<dbReference type="GeneID" id="93262936"/>
<sequence length="73" mass="8496">MNHEEMQLDDAFRAKLSSLKAQHSNINGIFDPQTREAWFDLNGTEIKFDLADNSNQFLHINQVFKAIESFLRV</sequence>
<protein>
    <submittedName>
        <fullName evidence="1">Uncharacterized protein</fullName>
    </submittedName>
</protein>
<dbReference type="EMBL" id="FXUV01000011">
    <property type="protein sequence ID" value="SMQ11895.1"/>
    <property type="molecule type" value="Genomic_DNA"/>
</dbReference>
<name>A0A238HDU1_9NEIS</name>
<reference evidence="2 3" key="2">
    <citation type="submission" date="2017-06" db="EMBL/GenBank/DDBJ databases">
        <authorList>
            <person name="Kim H.J."/>
            <person name="Triplett B.A."/>
        </authorList>
    </citation>
    <scope>NUCLEOTIDE SEQUENCE [LARGE SCALE GENOMIC DNA]</scope>
    <source>
        <strain evidence="2">Kingella_eburonensis</strain>
    </source>
</reference>
<gene>
    <name evidence="2" type="ORF">KEBURONENSIS_00478</name>
    <name evidence="1" type="ORF">KEBURONENSIS_00899</name>
</gene>
<dbReference type="EMBL" id="FXUV02000065">
    <property type="protein sequence ID" value="SNB82248.1"/>
    <property type="molecule type" value="Genomic_DNA"/>
</dbReference>
<accession>A0A238HDU1</accession>
<reference evidence="1" key="1">
    <citation type="submission" date="2017-05" db="EMBL/GenBank/DDBJ databases">
        <authorList>
            <person name="Song R."/>
            <person name="Chenine A.L."/>
            <person name="Ruprecht R.M."/>
        </authorList>
    </citation>
    <scope>NUCLEOTIDE SEQUENCE</scope>
    <source>
        <strain evidence="1">Kingella_eburonensis</strain>
    </source>
</reference>
<proteinExistence type="predicted"/>
<dbReference type="RefSeq" id="WP_003786537.1">
    <property type="nucleotide sequence ID" value="NZ_FXUV02000065.1"/>
</dbReference>
<dbReference type="AlphaFoldDB" id="A0A238HDU1"/>
<keyword evidence="3" id="KW-1185">Reference proteome</keyword>
<dbReference type="OrthoDB" id="9861871at2"/>
<evidence type="ECO:0000313" key="2">
    <source>
        <dbReference type="EMBL" id="SNB82248.1"/>
    </source>
</evidence>
<dbReference type="STRING" id="1522312.GCA_900177895_01384"/>
<evidence type="ECO:0000313" key="3">
    <source>
        <dbReference type="Proteomes" id="UP000215450"/>
    </source>
</evidence>
<organism evidence="1">
    <name type="scientific">Kingella negevensis</name>
    <dbReference type="NCBI Taxonomy" id="1522312"/>
    <lineage>
        <taxon>Bacteria</taxon>
        <taxon>Pseudomonadati</taxon>
        <taxon>Pseudomonadota</taxon>
        <taxon>Betaproteobacteria</taxon>
        <taxon>Neisseriales</taxon>
        <taxon>Neisseriaceae</taxon>
        <taxon>Kingella</taxon>
    </lineage>
</organism>
<evidence type="ECO:0000313" key="1">
    <source>
        <dbReference type="EMBL" id="SMQ11895.1"/>
    </source>
</evidence>
<dbReference type="Proteomes" id="UP000215450">
    <property type="component" value="Unassembled WGS sequence"/>
</dbReference>